<evidence type="ECO:0000259" key="6">
    <source>
        <dbReference type="Pfam" id="PF06803"/>
    </source>
</evidence>
<keyword evidence="3 5" id="KW-1133">Transmembrane helix</keyword>
<evidence type="ECO:0000256" key="1">
    <source>
        <dbReference type="ARBA" id="ARBA00004127"/>
    </source>
</evidence>
<dbReference type="Pfam" id="PF06803">
    <property type="entry name" value="DUF1232"/>
    <property type="match status" value="1"/>
</dbReference>
<proteinExistence type="predicted"/>
<organism evidence="7 8">
    <name type="scientific">Mongoliitalea lutea</name>
    <dbReference type="NCBI Taxonomy" id="849756"/>
    <lineage>
        <taxon>Bacteria</taxon>
        <taxon>Pseudomonadati</taxon>
        <taxon>Bacteroidota</taxon>
        <taxon>Cytophagia</taxon>
        <taxon>Cytophagales</taxon>
        <taxon>Cyclobacteriaceae</taxon>
        <taxon>Mongoliitalea</taxon>
    </lineage>
</organism>
<comment type="subcellular location">
    <subcellularLocation>
        <location evidence="1">Endomembrane system</location>
        <topology evidence="1">Multi-pass membrane protein</topology>
    </subcellularLocation>
</comment>
<accession>A0A8J3CWC2</accession>
<gene>
    <name evidence="7" type="ORF">GCM10008106_06220</name>
</gene>
<dbReference type="InterPro" id="IPR010652">
    <property type="entry name" value="DUF1232"/>
</dbReference>
<dbReference type="GO" id="GO:0012505">
    <property type="term" value="C:endomembrane system"/>
    <property type="evidence" value="ECO:0007669"/>
    <property type="project" value="UniProtKB-SubCell"/>
</dbReference>
<sequence>MSSFREHTTDFFSKAKLMYQKQAERILGEEGELKKLQQQVVFKLEQVSHHPKVQEALEPIMVFKRMIQAHKRGDFKVSSKSLMLIVLGLVYFVSPLDIIPDIMPVIGYADDLSVLIAVYNAIKQEVEEFLAWEKNQTLSK</sequence>
<evidence type="ECO:0000256" key="3">
    <source>
        <dbReference type="ARBA" id="ARBA00022989"/>
    </source>
</evidence>
<evidence type="ECO:0000256" key="2">
    <source>
        <dbReference type="ARBA" id="ARBA00022692"/>
    </source>
</evidence>
<feature type="transmembrane region" description="Helical" evidence="5">
    <location>
        <begin position="81"/>
        <end position="99"/>
    </location>
</feature>
<evidence type="ECO:0000256" key="4">
    <source>
        <dbReference type="ARBA" id="ARBA00023136"/>
    </source>
</evidence>
<evidence type="ECO:0000256" key="5">
    <source>
        <dbReference type="SAM" id="Phobius"/>
    </source>
</evidence>
<name>A0A8J3CWC2_9BACT</name>
<dbReference type="AlphaFoldDB" id="A0A8J3CWC2"/>
<protein>
    <recommendedName>
        <fullName evidence="6">DUF1232 domain-containing protein</fullName>
    </recommendedName>
</protein>
<reference evidence="7" key="2">
    <citation type="submission" date="2020-09" db="EMBL/GenBank/DDBJ databases">
        <authorList>
            <person name="Sun Q."/>
            <person name="Kim S."/>
        </authorList>
    </citation>
    <scope>NUCLEOTIDE SEQUENCE</scope>
    <source>
        <strain evidence="7">KCTC 23224</strain>
    </source>
</reference>
<comment type="caution">
    <text evidence="7">The sequence shown here is derived from an EMBL/GenBank/DDBJ whole genome shotgun (WGS) entry which is preliminary data.</text>
</comment>
<evidence type="ECO:0000313" key="8">
    <source>
        <dbReference type="Proteomes" id="UP000642809"/>
    </source>
</evidence>
<keyword evidence="8" id="KW-1185">Reference proteome</keyword>
<feature type="domain" description="DUF1232" evidence="6">
    <location>
        <begin position="82"/>
        <end position="116"/>
    </location>
</feature>
<evidence type="ECO:0000313" key="7">
    <source>
        <dbReference type="EMBL" id="GHB28356.1"/>
    </source>
</evidence>
<dbReference type="EMBL" id="BMYF01000003">
    <property type="protein sequence ID" value="GHB28356.1"/>
    <property type="molecule type" value="Genomic_DNA"/>
</dbReference>
<dbReference type="Proteomes" id="UP000642809">
    <property type="component" value="Unassembled WGS sequence"/>
</dbReference>
<keyword evidence="2 5" id="KW-0812">Transmembrane</keyword>
<keyword evidence="4 5" id="KW-0472">Membrane</keyword>
<reference evidence="7" key="1">
    <citation type="journal article" date="2014" name="Int. J. Syst. Evol. Microbiol.">
        <title>Complete genome sequence of Corynebacterium casei LMG S-19264T (=DSM 44701T), isolated from a smear-ripened cheese.</title>
        <authorList>
            <consortium name="US DOE Joint Genome Institute (JGI-PGF)"/>
            <person name="Walter F."/>
            <person name="Albersmeier A."/>
            <person name="Kalinowski J."/>
            <person name="Ruckert C."/>
        </authorList>
    </citation>
    <scope>NUCLEOTIDE SEQUENCE</scope>
    <source>
        <strain evidence="7">KCTC 23224</strain>
    </source>
</reference>